<dbReference type="Proteomes" id="UP001149163">
    <property type="component" value="Unassembled WGS sequence"/>
</dbReference>
<dbReference type="EMBL" id="JAPQKN010000001">
    <property type="protein sequence ID" value="KAJ5174761.1"/>
    <property type="molecule type" value="Genomic_DNA"/>
</dbReference>
<protein>
    <submittedName>
        <fullName evidence="2">Uncharacterized protein</fullName>
    </submittedName>
</protein>
<evidence type="ECO:0000313" key="2">
    <source>
        <dbReference type="EMBL" id="KAJ5174761.1"/>
    </source>
</evidence>
<organism evidence="2 3">
    <name type="scientific">Penicillium canariense</name>
    <dbReference type="NCBI Taxonomy" id="189055"/>
    <lineage>
        <taxon>Eukaryota</taxon>
        <taxon>Fungi</taxon>
        <taxon>Dikarya</taxon>
        <taxon>Ascomycota</taxon>
        <taxon>Pezizomycotina</taxon>
        <taxon>Eurotiomycetes</taxon>
        <taxon>Eurotiomycetidae</taxon>
        <taxon>Eurotiales</taxon>
        <taxon>Aspergillaceae</taxon>
        <taxon>Penicillium</taxon>
    </lineage>
</organism>
<gene>
    <name evidence="2" type="ORF">N7482_000638</name>
</gene>
<reference evidence="2" key="1">
    <citation type="submission" date="2022-11" db="EMBL/GenBank/DDBJ databases">
        <authorList>
            <person name="Petersen C."/>
        </authorList>
    </citation>
    <scope>NUCLEOTIDE SEQUENCE</scope>
    <source>
        <strain evidence="2">IBT 26290</strain>
    </source>
</reference>
<sequence length="64" mass="7113">MVTMGFRVSSVEKEGVKHAGDKKRGSRCKCYTISTIEPLFHHPASNGHQKVHNLKQPPSRQNAA</sequence>
<reference evidence="2" key="2">
    <citation type="journal article" date="2023" name="IMA Fungus">
        <title>Comparative genomic study of the Penicillium genus elucidates a diverse pangenome and 15 lateral gene transfer events.</title>
        <authorList>
            <person name="Petersen C."/>
            <person name="Sorensen T."/>
            <person name="Nielsen M.R."/>
            <person name="Sondergaard T.E."/>
            <person name="Sorensen J.L."/>
            <person name="Fitzpatrick D.A."/>
            <person name="Frisvad J.C."/>
            <person name="Nielsen K.L."/>
        </authorList>
    </citation>
    <scope>NUCLEOTIDE SEQUENCE</scope>
    <source>
        <strain evidence="2">IBT 26290</strain>
    </source>
</reference>
<name>A0A9W9II87_9EURO</name>
<feature type="region of interest" description="Disordered" evidence="1">
    <location>
        <begin position="41"/>
        <end position="64"/>
    </location>
</feature>
<proteinExistence type="predicted"/>
<dbReference type="RefSeq" id="XP_056546369.1">
    <property type="nucleotide sequence ID" value="XM_056682763.1"/>
</dbReference>
<feature type="region of interest" description="Disordered" evidence="1">
    <location>
        <begin position="1"/>
        <end position="24"/>
    </location>
</feature>
<evidence type="ECO:0000256" key="1">
    <source>
        <dbReference type="SAM" id="MobiDB-lite"/>
    </source>
</evidence>
<feature type="compositionally biased region" description="Basic and acidic residues" evidence="1">
    <location>
        <begin position="10"/>
        <end position="23"/>
    </location>
</feature>
<keyword evidence="3" id="KW-1185">Reference proteome</keyword>
<accession>A0A9W9II87</accession>
<dbReference type="GeneID" id="81421939"/>
<evidence type="ECO:0000313" key="3">
    <source>
        <dbReference type="Proteomes" id="UP001149163"/>
    </source>
</evidence>
<comment type="caution">
    <text evidence="2">The sequence shown here is derived from an EMBL/GenBank/DDBJ whole genome shotgun (WGS) entry which is preliminary data.</text>
</comment>
<dbReference type="AlphaFoldDB" id="A0A9W9II87"/>